<evidence type="ECO:0008006" key="4">
    <source>
        <dbReference type="Google" id="ProtNLM"/>
    </source>
</evidence>
<keyword evidence="1" id="KW-0472">Membrane</keyword>
<feature type="transmembrane region" description="Helical" evidence="1">
    <location>
        <begin position="184"/>
        <end position="203"/>
    </location>
</feature>
<evidence type="ECO:0000313" key="3">
    <source>
        <dbReference type="Proteomes" id="UP000178750"/>
    </source>
</evidence>
<gene>
    <name evidence="2" type="ORF">A2863_01460</name>
</gene>
<evidence type="ECO:0000313" key="2">
    <source>
        <dbReference type="EMBL" id="OGM20481.1"/>
    </source>
</evidence>
<dbReference type="AlphaFoldDB" id="A0A1F7XZL2"/>
<dbReference type="EMBL" id="MGGF01000061">
    <property type="protein sequence ID" value="OGM20481.1"/>
    <property type="molecule type" value="Genomic_DNA"/>
</dbReference>
<dbReference type="Proteomes" id="UP000178750">
    <property type="component" value="Unassembled WGS sequence"/>
</dbReference>
<feature type="transmembrane region" description="Helical" evidence="1">
    <location>
        <begin position="292"/>
        <end position="316"/>
    </location>
</feature>
<dbReference type="SUPFAM" id="SSF103473">
    <property type="entry name" value="MFS general substrate transporter"/>
    <property type="match status" value="2"/>
</dbReference>
<accession>A0A1F7XZL2</accession>
<feature type="transmembrane region" description="Helical" evidence="1">
    <location>
        <begin position="44"/>
        <end position="74"/>
    </location>
</feature>
<dbReference type="Gene3D" id="1.20.1250.20">
    <property type="entry name" value="MFS general substrate transporter like domains"/>
    <property type="match status" value="1"/>
</dbReference>
<proteinExistence type="predicted"/>
<keyword evidence="1" id="KW-0812">Transmembrane</keyword>
<evidence type="ECO:0000256" key="1">
    <source>
        <dbReference type="SAM" id="Phobius"/>
    </source>
</evidence>
<feature type="transmembrane region" description="Helical" evidence="1">
    <location>
        <begin position="158"/>
        <end position="178"/>
    </location>
</feature>
<feature type="transmembrane region" description="Helical" evidence="1">
    <location>
        <begin position="359"/>
        <end position="392"/>
    </location>
</feature>
<sequence length="401" mass="44612">MISYHLPTGYLHKLYLPSGDLTRLLFSGVIRKTSVTLLQIFSPVYIYSVLINVGFMQNITIFYVLLYYALSFLIKNITQIVIAENISRFIGFKNTIRLSLIPYLLFLPFILSARNNPFLFIFSAIFYGISAGLYWWGYHGYFVKKGEFKHYGETVGEANFLESLVMIVTPLIGAYVTILFGFPALFLLAALLIVISIIVLGHGSKTRQKQDVKFIEVLKLIVRLRSTSVAYVGAGGEAVIAAVVWPLFLYLFFGKVISLGLIVSGAALISAVIAVFVGRISDIKGEGTIIRIGAPILAFSWLVRIFNLSIAGFVIGDALRNFGQRMIVTPLNALSYRKAFEAETAKAILFLEINENFGIILMLIILSFVILAGGSLWLAFLLAALFAIWPIIPVIKNRFES</sequence>
<comment type="caution">
    <text evidence="2">The sequence shown here is derived from an EMBL/GenBank/DDBJ whole genome shotgun (WGS) entry which is preliminary data.</text>
</comment>
<reference evidence="2 3" key="1">
    <citation type="journal article" date="2016" name="Nat. Commun.">
        <title>Thousands of microbial genomes shed light on interconnected biogeochemical processes in an aquifer system.</title>
        <authorList>
            <person name="Anantharaman K."/>
            <person name="Brown C.T."/>
            <person name="Hug L.A."/>
            <person name="Sharon I."/>
            <person name="Castelle C.J."/>
            <person name="Probst A.J."/>
            <person name="Thomas B.C."/>
            <person name="Singh A."/>
            <person name="Wilkins M.J."/>
            <person name="Karaoz U."/>
            <person name="Brodie E.L."/>
            <person name="Williams K.H."/>
            <person name="Hubbard S.S."/>
            <person name="Banfield J.F."/>
        </authorList>
    </citation>
    <scope>NUCLEOTIDE SEQUENCE [LARGE SCALE GENOMIC DNA]</scope>
</reference>
<keyword evidence="1" id="KW-1133">Transmembrane helix</keyword>
<feature type="transmembrane region" description="Helical" evidence="1">
    <location>
        <begin position="118"/>
        <end position="137"/>
    </location>
</feature>
<protein>
    <recommendedName>
        <fullName evidence="4">Major facilitator superfamily (MFS) profile domain-containing protein</fullName>
    </recommendedName>
</protein>
<dbReference type="InterPro" id="IPR036259">
    <property type="entry name" value="MFS_trans_sf"/>
</dbReference>
<feature type="transmembrane region" description="Helical" evidence="1">
    <location>
        <begin position="229"/>
        <end position="253"/>
    </location>
</feature>
<feature type="transmembrane region" description="Helical" evidence="1">
    <location>
        <begin position="95"/>
        <end position="112"/>
    </location>
</feature>
<name>A0A1F7XZL2_9BACT</name>
<organism evidence="2 3">
    <name type="scientific">Candidatus Woesebacteria bacterium RIFCSPHIGHO2_01_FULL_38_9b</name>
    <dbReference type="NCBI Taxonomy" id="1802493"/>
    <lineage>
        <taxon>Bacteria</taxon>
        <taxon>Candidatus Woeseibacteriota</taxon>
    </lineage>
</organism>
<feature type="transmembrane region" description="Helical" evidence="1">
    <location>
        <begin position="259"/>
        <end position="280"/>
    </location>
</feature>